<dbReference type="EMBL" id="JACIGW010000002">
    <property type="protein sequence ID" value="MBB4348506.1"/>
    <property type="molecule type" value="Genomic_DNA"/>
</dbReference>
<dbReference type="RefSeq" id="WP_246435947.1">
    <property type="nucleotide sequence ID" value="NZ_JACIGW010000002.1"/>
</dbReference>
<accession>A0A7W6TEK4</accession>
<protein>
    <recommendedName>
        <fullName evidence="1">DUF6984 domain-containing protein</fullName>
    </recommendedName>
</protein>
<name>A0A7W6TEK4_9HYPH</name>
<evidence type="ECO:0000313" key="2">
    <source>
        <dbReference type="EMBL" id="MBB4348506.1"/>
    </source>
</evidence>
<reference evidence="5 6" key="1">
    <citation type="submission" date="2020-08" db="EMBL/GenBank/DDBJ databases">
        <title>Genomic Encyclopedia of Type Strains, Phase IV (KMG-V): Genome sequencing to study the core and pangenomes of soil and plant-associated prokaryotes.</title>
        <authorList>
            <person name="Whitman W."/>
        </authorList>
    </citation>
    <scope>NUCLEOTIDE SEQUENCE [LARGE SCALE GENOMIC DNA]</scope>
    <source>
        <strain evidence="3 6">SEMIA 444</strain>
        <strain evidence="2 5">SEMIA 448</strain>
        <strain evidence="4 7">SEMIA 452</strain>
    </source>
</reference>
<evidence type="ECO:0000313" key="5">
    <source>
        <dbReference type="Proteomes" id="UP000520770"/>
    </source>
</evidence>
<evidence type="ECO:0000313" key="4">
    <source>
        <dbReference type="EMBL" id="MBB4446433.1"/>
    </source>
</evidence>
<dbReference type="Pfam" id="PF22480">
    <property type="entry name" value="DUF6984"/>
    <property type="match status" value="1"/>
</dbReference>
<dbReference type="InterPro" id="IPR054253">
    <property type="entry name" value="DUF6984"/>
</dbReference>
<dbReference type="Proteomes" id="UP000576087">
    <property type="component" value="Unassembled WGS sequence"/>
</dbReference>
<evidence type="ECO:0000313" key="6">
    <source>
        <dbReference type="Proteomes" id="UP000524535"/>
    </source>
</evidence>
<gene>
    <name evidence="3" type="ORF">GGE31_002247</name>
    <name evidence="2" type="ORF">GGE33_002248</name>
    <name evidence="4" type="ORF">GGE35_002249</name>
</gene>
<keyword evidence="6" id="KW-1185">Reference proteome</keyword>
<evidence type="ECO:0000313" key="3">
    <source>
        <dbReference type="EMBL" id="MBB4411742.1"/>
    </source>
</evidence>
<dbReference type="Proteomes" id="UP000524535">
    <property type="component" value="Unassembled WGS sequence"/>
</dbReference>
<sequence>MWDDCPPAWVEELVSGIFYSTAEAVIEARQAVGWLRLSEERGQDPFKERIVDNWRPIGTVEHNLLMHLLRGDFPGRRQILDQMQSVEVMRIDPEGSLKLRSNGPWADVRDNDYPSDRVSGRIPVEGFYMDDVDESGALVHLLLHVIDGKIDELEIYKEDGSPILIDPYEIELDRIYFY</sequence>
<feature type="domain" description="DUF6984" evidence="1">
    <location>
        <begin position="55"/>
        <end position="164"/>
    </location>
</feature>
<evidence type="ECO:0000313" key="7">
    <source>
        <dbReference type="Proteomes" id="UP000576087"/>
    </source>
</evidence>
<comment type="caution">
    <text evidence="3">The sequence shown here is derived from an EMBL/GenBank/DDBJ whole genome shotgun (WGS) entry which is preliminary data.</text>
</comment>
<dbReference type="Proteomes" id="UP000520770">
    <property type="component" value="Unassembled WGS sequence"/>
</dbReference>
<evidence type="ECO:0000259" key="1">
    <source>
        <dbReference type="Pfam" id="PF22480"/>
    </source>
</evidence>
<organism evidence="3 6">
    <name type="scientific">Aliirhizobium cellulosilyticum</name>
    <dbReference type="NCBI Taxonomy" id="393664"/>
    <lineage>
        <taxon>Bacteria</taxon>
        <taxon>Pseudomonadati</taxon>
        <taxon>Pseudomonadota</taxon>
        <taxon>Alphaproteobacteria</taxon>
        <taxon>Hyphomicrobiales</taxon>
        <taxon>Rhizobiaceae</taxon>
        <taxon>Aliirhizobium</taxon>
    </lineage>
</organism>
<dbReference type="EMBL" id="JACIHM010000002">
    <property type="protein sequence ID" value="MBB4446433.1"/>
    <property type="molecule type" value="Genomic_DNA"/>
</dbReference>
<proteinExistence type="predicted"/>
<dbReference type="AlphaFoldDB" id="A0A7W6TEK4"/>
<dbReference type="EMBL" id="JACIGY010000002">
    <property type="protein sequence ID" value="MBB4411742.1"/>
    <property type="molecule type" value="Genomic_DNA"/>
</dbReference>